<keyword evidence="1" id="KW-0812">Transmembrane</keyword>
<feature type="transmembrane region" description="Helical" evidence="1">
    <location>
        <begin position="90"/>
        <end position="111"/>
    </location>
</feature>
<keyword evidence="3" id="KW-1185">Reference proteome</keyword>
<evidence type="ECO:0000256" key="1">
    <source>
        <dbReference type="SAM" id="Phobius"/>
    </source>
</evidence>
<dbReference type="Proteomes" id="UP001239782">
    <property type="component" value="Chromosome"/>
</dbReference>
<dbReference type="KEGG" id="plei:Q9312_08545"/>
<feature type="transmembrane region" description="Helical" evidence="1">
    <location>
        <begin position="12"/>
        <end position="29"/>
    </location>
</feature>
<dbReference type="RefSeq" id="WP_309204168.1">
    <property type="nucleotide sequence ID" value="NZ_CP133548.1"/>
</dbReference>
<dbReference type="EMBL" id="CP133548">
    <property type="protein sequence ID" value="WMS88949.1"/>
    <property type="molecule type" value="Genomic_DNA"/>
</dbReference>
<feature type="transmembrane region" description="Helical" evidence="1">
    <location>
        <begin position="49"/>
        <end position="69"/>
    </location>
</feature>
<reference evidence="2 3" key="1">
    <citation type="submission" date="2023-08" db="EMBL/GenBank/DDBJ databases">
        <title>Pleionea litopenaei sp. nov., isolated from stomach of juvenile Litopenaeus vannamei.</title>
        <authorList>
            <person name="Rho A.M."/>
            <person name="Hwang C.Y."/>
        </authorList>
    </citation>
    <scope>NUCLEOTIDE SEQUENCE [LARGE SCALE GENOMIC DNA]</scope>
    <source>
        <strain evidence="2 3">HL-JVS1</strain>
    </source>
</reference>
<protein>
    <submittedName>
        <fullName evidence="2">Uncharacterized protein</fullName>
    </submittedName>
</protein>
<name>A0AA51RWW4_9GAMM</name>
<feature type="transmembrane region" description="Helical" evidence="1">
    <location>
        <begin position="117"/>
        <end position="136"/>
    </location>
</feature>
<keyword evidence="1" id="KW-1133">Transmembrane helix</keyword>
<dbReference type="AlphaFoldDB" id="A0AA51RWW4"/>
<gene>
    <name evidence="2" type="ORF">Q9312_08545</name>
</gene>
<sequence length="145" mass="16390">MFLREMSFQEKSAWIMILALIISGFFYFSGVVHLSMSLGSLVPPLLPSLIKYTVTLVIISAVSHIVMAAMNPKEANQKLDERERGIFDRAGHWSGFILGFGVVMALGGYLFSYNGDIMFYTILATLMLAQIAEYVLRIVFYRKMM</sequence>
<organism evidence="2 3">
    <name type="scientific">Pleionea litopenaei</name>
    <dbReference type="NCBI Taxonomy" id="3070815"/>
    <lineage>
        <taxon>Bacteria</taxon>
        <taxon>Pseudomonadati</taxon>
        <taxon>Pseudomonadota</taxon>
        <taxon>Gammaproteobacteria</taxon>
        <taxon>Oceanospirillales</taxon>
        <taxon>Pleioneaceae</taxon>
        <taxon>Pleionea</taxon>
    </lineage>
</organism>
<keyword evidence="1" id="KW-0472">Membrane</keyword>
<proteinExistence type="predicted"/>
<evidence type="ECO:0000313" key="2">
    <source>
        <dbReference type="EMBL" id="WMS88949.1"/>
    </source>
</evidence>
<accession>A0AA51RWW4</accession>
<evidence type="ECO:0000313" key="3">
    <source>
        <dbReference type="Proteomes" id="UP001239782"/>
    </source>
</evidence>